<dbReference type="EMBL" id="CP163441">
    <property type="protein sequence ID" value="XDQ44069.1"/>
    <property type="molecule type" value="Genomic_DNA"/>
</dbReference>
<feature type="compositionally biased region" description="Pro residues" evidence="1">
    <location>
        <begin position="216"/>
        <end position="234"/>
    </location>
</feature>
<evidence type="ECO:0000256" key="1">
    <source>
        <dbReference type="SAM" id="MobiDB-lite"/>
    </source>
</evidence>
<evidence type="ECO:0000256" key="2">
    <source>
        <dbReference type="SAM" id="Phobius"/>
    </source>
</evidence>
<keyword evidence="2" id="KW-0472">Membrane</keyword>
<feature type="region of interest" description="Disordered" evidence="1">
    <location>
        <begin position="189"/>
        <end position="379"/>
    </location>
</feature>
<feature type="transmembrane region" description="Helical" evidence="2">
    <location>
        <begin position="118"/>
        <end position="137"/>
    </location>
</feature>
<keyword evidence="2" id="KW-1133">Transmembrane helix</keyword>
<feature type="compositionally biased region" description="Basic residues" evidence="1">
    <location>
        <begin position="252"/>
        <end position="261"/>
    </location>
</feature>
<keyword evidence="2" id="KW-0812">Transmembrane</keyword>
<feature type="compositionally biased region" description="Pro residues" evidence="1">
    <location>
        <begin position="305"/>
        <end position="334"/>
    </location>
</feature>
<feature type="compositionally biased region" description="Low complexity" evidence="1">
    <location>
        <begin position="364"/>
        <end position="379"/>
    </location>
</feature>
<evidence type="ECO:0000313" key="3">
    <source>
        <dbReference type="EMBL" id="XDQ44069.1"/>
    </source>
</evidence>
<sequence length="379" mass="40766">MSARQARKMFQLMAGGEPVELTNAWGSVKKLARLAFVAQQFGYEYADARRTGSRNNVLKLLIVPDHSPQGRARAAQNWAQYPNAADGVSLPPLVPDAVELLRARIQFDLTGKNAERRMLFSAGAITLGLVFAAVRNGGGTGPVVIAGVVWVIAMAVMGLGFFVTRGRNAKFAQRLQAAGFVPVTEQSGRVRYLPPGTPMPMQQGPMQQGPMQHPQYQPPQPHPQPQYQPGPYGPYSPYGGQSGHGPYGGQPRRPRHPRRLRSAAAPPPPPAPTPRPSNPPDRMPHPSNPPAPTPPAPTTSSPRSPRTPPADPPPARCARPAAPPRCSRPPPPTSHRPSSQGESNVPFRSPTATARKRRLPTFGSVPRSRPSTRSTVEAS</sequence>
<name>A0AB39QNP7_9ACTN</name>
<organism evidence="3">
    <name type="scientific">Streptomyces sp. R39</name>
    <dbReference type="NCBI Taxonomy" id="3238631"/>
    <lineage>
        <taxon>Bacteria</taxon>
        <taxon>Bacillati</taxon>
        <taxon>Actinomycetota</taxon>
        <taxon>Actinomycetes</taxon>
        <taxon>Kitasatosporales</taxon>
        <taxon>Streptomycetaceae</taxon>
        <taxon>Streptomyces</taxon>
    </lineage>
</organism>
<gene>
    <name evidence="3" type="ORF">AB5J52_18365</name>
</gene>
<dbReference type="AlphaFoldDB" id="A0AB39QNP7"/>
<protein>
    <recommendedName>
        <fullName evidence="4">Integral membrane protein</fullName>
    </recommendedName>
</protein>
<accession>A0AB39QNP7</accession>
<dbReference type="RefSeq" id="WP_369223059.1">
    <property type="nucleotide sequence ID" value="NZ_CP163441.1"/>
</dbReference>
<reference evidence="3" key="1">
    <citation type="submission" date="2024-07" db="EMBL/GenBank/DDBJ databases">
        <authorList>
            <person name="Yu S.T."/>
        </authorList>
    </citation>
    <scope>NUCLEOTIDE SEQUENCE</scope>
    <source>
        <strain evidence="3">R39</strain>
    </source>
</reference>
<proteinExistence type="predicted"/>
<evidence type="ECO:0008006" key="4">
    <source>
        <dbReference type="Google" id="ProtNLM"/>
    </source>
</evidence>
<feature type="compositionally biased region" description="Low complexity" evidence="1">
    <location>
        <begin position="199"/>
        <end position="215"/>
    </location>
</feature>
<feature type="compositionally biased region" description="Pro residues" evidence="1">
    <location>
        <begin position="265"/>
        <end position="297"/>
    </location>
</feature>
<feature type="transmembrane region" description="Helical" evidence="2">
    <location>
        <begin position="143"/>
        <end position="164"/>
    </location>
</feature>